<dbReference type="EMBL" id="CP003944">
    <property type="protein sequence ID" value="AFZ51399.1"/>
    <property type="molecule type" value="Genomic_DNA"/>
</dbReference>
<dbReference type="Pfam" id="PF04151">
    <property type="entry name" value="PPC"/>
    <property type="match status" value="5"/>
</dbReference>
<dbReference type="PANTHER" id="PTHR23221">
    <property type="entry name" value="GLYCOSYLPHOSPHATIDYLINOSITOL PHOSPHOLIPASE D"/>
    <property type="match status" value="1"/>
</dbReference>
<dbReference type="SUPFAM" id="SSF141072">
    <property type="entry name" value="CalX-like"/>
    <property type="match status" value="3"/>
</dbReference>
<dbReference type="InterPro" id="IPR006626">
    <property type="entry name" value="PbH1"/>
</dbReference>
<feature type="region of interest" description="Disordered" evidence="6">
    <location>
        <begin position="2404"/>
        <end position="2441"/>
    </location>
</feature>
<dbReference type="Gene3D" id="2.60.40.3440">
    <property type="match status" value="1"/>
</dbReference>
<dbReference type="InterPro" id="IPR059226">
    <property type="entry name" value="Choice_anch_Q_dom"/>
</dbReference>
<dbReference type="InterPro" id="IPR002126">
    <property type="entry name" value="Cadherin-like_dom"/>
</dbReference>
<feature type="compositionally biased region" description="Low complexity" evidence="6">
    <location>
        <begin position="1324"/>
        <end position="1334"/>
    </location>
</feature>
<dbReference type="InterPro" id="IPR011049">
    <property type="entry name" value="Serralysin-like_metalloprot_C"/>
</dbReference>
<evidence type="ECO:0000259" key="7">
    <source>
        <dbReference type="PROSITE" id="PS50268"/>
    </source>
</evidence>
<evidence type="ECO:0000256" key="6">
    <source>
        <dbReference type="SAM" id="MobiDB-lite"/>
    </source>
</evidence>
<organism evidence="8 9">
    <name type="scientific">Dactylococcopsis salina (strain PCC 8305)</name>
    <name type="common">Myxobactron salinum</name>
    <dbReference type="NCBI Taxonomy" id="13035"/>
    <lineage>
        <taxon>Bacteria</taxon>
        <taxon>Bacillati</taxon>
        <taxon>Cyanobacteriota</taxon>
        <taxon>Cyanophyceae</taxon>
        <taxon>Nodosilineales</taxon>
        <taxon>Cymatolegaceae</taxon>
        <taxon>Dactylococcopsis</taxon>
    </lineage>
</organism>
<keyword evidence="8" id="KW-0645">Protease</keyword>
<dbReference type="GO" id="GO:0007154">
    <property type="term" value="P:cell communication"/>
    <property type="evidence" value="ECO:0007669"/>
    <property type="project" value="InterPro"/>
</dbReference>
<dbReference type="eggNOG" id="COG2931">
    <property type="taxonomic scope" value="Bacteria"/>
</dbReference>
<dbReference type="Proteomes" id="UP000010482">
    <property type="component" value="Chromosome"/>
</dbReference>
<keyword evidence="3" id="KW-0378">Hydrolase</keyword>
<dbReference type="SMART" id="SM00112">
    <property type="entry name" value="CA"/>
    <property type="match status" value="1"/>
</dbReference>
<dbReference type="Pfam" id="PF00353">
    <property type="entry name" value="HemolysinCabind"/>
    <property type="match status" value="3"/>
</dbReference>
<dbReference type="Gene3D" id="2.60.120.380">
    <property type="match status" value="5"/>
</dbReference>
<dbReference type="Pfam" id="PF17963">
    <property type="entry name" value="Big_9"/>
    <property type="match status" value="2"/>
</dbReference>
<dbReference type="GO" id="GO:0006508">
    <property type="term" value="P:proteolysis"/>
    <property type="evidence" value="ECO:0007669"/>
    <property type="project" value="UniProtKB-KW"/>
</dbReference>
<dbReference type="InterPro" id="IPR003644">
    <property type="entry name" value="Calx_beta"/>
</dbReference>
<dbReference type="Gene3D" id="2.60.40.2030">
    <property type="match status" value="3"/>
</dbReference>
<dbReference type="InterPro" id="IPR000413">
    <property type="entry name" value="Integrin_alpha"/>
</dbReference>
<dbReference type="InterPro" id="IPR015919">
    <property type="entry name" value="Cadherin-like_sf"/>
</dbReference>
<feature type="domain" description="Cadherin" evidence="7">
    <location>
        <begin position="1515"/>
        <end position="1616"/>
    </location>
</feature>
<evidence type="ECO:0000256" key="3">
    <source>
        <dbReference type="ARBA" id="ARBA00022801"/>
    </source>
</evidence>
<keyword evidence="2" id="KW-0677">Repeat</keyword>
<dbReference type="Gene3D" id="2.60.40.60">
    <property type="entry name" value="Cadherins"/>
    <property type="match status" value="1"/>
</dbReference>
<evidence type="ECO:0000256" key="4">
    <source>
        <dbReference type="ARBA" id="ARBA00022837"/>
    </source>
</evidence>
<proteinExistence type="predicted"/>
<dbReference type="CDD" id="cd11304">
    <property type="entry name" value="Cadherin_repeat"/>
    <property type="match status" value="1"/>
</dbReference>
<dbReference type="HOGENOM" id="CLU_225387_0_0_3"/>
<feature type="region of interest" description="Disordered" evidence="6">
    <location>
        <begin position="1560"/>
        <end position="1583"/>
    </location>
</feature>
<dbReference type="PROSITE" id="PS51470">
    <property type="entry name" value="FG_GAP"/>
    <property type="match status" value="1"/>
</dbReference>
<dbReference type="InterPro" id="IPR028994">
    <property type="entry name" value="Integrin_alpha_N"/>
</dbReference>
<dbReference type="GO" id="GO:0005509">
    <property type="term" value="F:calcium ion binding"/>
    <property type="evidence" value="ECO:0007669"/>
    <property type="project" value="InterPro"/>
</dbReference>
<sequence length="3411" mass="361109">MVFQSESEVGRTVEELLEDLVFNVRELLIEFADSDQFKSVLSTSFGSDYKQEKVARLRSEFLSGDFLDEIEIEVLPSETLQGALGAYASENNTIYLSQELLVSSPQQANSVLLEEVGHAIDAFLNRSDTLGDEGAIFSALVRNISLSESQLQALETEDDRGTIVVDGETIEVEQATLTVTTADDFTLDDGELSLREAIAQANNSPARDIIQFDSSLSGETITLNNSQLTITSDLIIKGLEAGQITINGGRNNRVFLIDDESFNNSIDVTFSGLTISGGSSDSEDLDRGAGIYNHENLTLINTTISDNSATEWGGGIYNNYTGTLTLINSTISGNSAAFGGGGIFNGGSGGNVTLINSTISGNSVGFSSRSGGITNYGTTTLANSIIANSEGGSDLGGDGEIIIAGVNLVEDGSVTGGSIINEDPNLTPLQDNGGHVPLFNGPVIDAGTNGAIPADTLDLDGDGNTDEDIPFDQRGEGFDRVVGDAVDLGAVEVQGEEVSSVELSLDPTEGSEADQTTFTLTATASQAVSGEQTVELALSGDADADDFAGELPTTITLADGETTGSVEVTVNDDEVVEEDETVTFTISNPSNGLALGETVEASAAIIDNDDDPINIQGEWQYISSEDFFFESGVGFSGGAPAYASPIFIRQTEAQLEFSSVFLNSSGNGTGSITGNNLSATLPLEFDSGATGIGELTGTLNAEGMAIKGEIFFSAEGLEGTATIPFTLISQASPGGDDLIIGDEGDNVLLSGSGNDVLDGGFTGDDDFSDFGGGDDEFQGNSGQDTVFYPDSNFSDYNLTYQGEDVFIIEDQREEDNNGTDVLESIEQLVFDDQTVTLNPVELSINPSEGEEEDETVFTVTITALNPVDGDQSVSLSLSGDAVANDFVEGIPDTITIADGTTTTSVEVMVNDDEVVEEDETATFTISNPSEGLALGETVEASAAIIDNDDDPINIQGEWQYISSEDFFFESGVGFSGGAPSFAWPVDITQTGNNLQLSGFFLNSAGEGTGSLTDNNLTATLPLEFDSGATGIGELTGTLNTEGTEIEGEILFSSENLDSTATIPFTLLSQAPPGGDDEITGDEGNNVLAARSGNDTLRGLGGDDILLDSSGNDRFIGGPGEDTVLYGGTFSDYNLILEGEGFTIEDLRNVDNNEETDTLEGIEELFFSESDETITLNPVVELSLDPTEGSEADQTTFTLTATASQAVSGEQTVELALSGGADADDFAGELPTTITLADGETTGSVQVMVNDDEVVEEDETATFTISNPSNGLALGDTVEASGAIIDNDEQVNPPSSFPAVLELSSLDGSNGFTLNGVDEDDDSGESVSSAGDVNGDGIDDLIIGADGADPNGDDSGESYVVFGDSSGFPATVELSSLDGSNGFTLNGVDEDDFSGWSVSSAGDVNGDGIADLIIGAVFADPNGDDSGESYVVFGDSSGFPATVELSSLNGGNGFTLNGVDELDFSGGSVSGAGDVNGDGVDDLIIGASFAGFNSGESYVVFGRATNNENTNRPPVFTSSATVEVAENTLNVLTVTANDPDNDTLTLSLTGGDDQGLFTINPDTGELEFNNPPDFENPQDSNSDNTYQLQVQADDNNGGTATETLNISVSNSNEAPVAENDTATTTQNTVLTFNASNGLLGNDSDPDSDSLTISTVEGEEANVGTEFELNSGALLTLNADGSYEYDPNGAFQSLNDGETATDSFTYTLSDGNGGTDTAEVTITVNGLSDNQPFSNIAGEWQFISPEDYLFEPGIGFTGGEPAFATPVIIIQNGNEVEISGIGTETGVGTIDRQQLIATIPIAVESDIEATAELSATLNEGETTIEGELLFSSPTLDSTASIPFTLLSQDSPGGDDLITGDEGDNFLVSGAGNDTLRGLAGNDSFGDFFGGGDDEFIGGDGFDVVFYTSGKASDYDLTQQDEEVWTIVDRRDIEDNNGTDRLEGIELLIFNDKEIPLPFPQEPNDTLASANNTQLNLEENPNVTLSGEIGDNNFENQDVDLYRVTLAKGQQLSAEINTDNSSSLDSILRIFDQNGTEVALNDDQKNDSTDSLVKFTVEDADRATYFVGVSGFDNRTYNPNLENSGTKGSTGEYNLTLTLTDSPLESPVNDTIPQAVDTASVLEEERLFREEAFIGDNATFQANKDVDLYQVQLQQGETITIDIDTEANSPLNLILQVFNANGGQVPQGFNNSGTAPDERDNNADPYLEFTAPFSGAYYVGISDEPNDLYTPFIAESGVAAGATGAYQIEISQNIAAEDAAPETNPNDTLDTATLITLGDQVQSTIGNRADFVTVPGLDVDIYFVSLNKGQEISISLNSTSRLDPVLRFFNSNGAEIAFNDDIGSSNNSFLELTIEETGNYYIGVSGFDNSNYDPEQEGSGAPFASTGSYELTVQEVGTVVNAEAETENDTLETATSTGLTPTGLTPEEQSSFKQTNAIGNNPNNANPGFDVDLFQVEVNAETVLTADINTANLDSLLHIFDENGNSVAFNDDESINSNDSFLEFQLDGDQQPGTYYVGVSGLGNEAYNPETGENLKVGAIGDYEIEINLAIAIPPENPTNDTRETAIKAELANNRFTRNGFIGDHPNVETDLDFYQVELSQGQTLNIEVNGRDSDLESFVELFKSDETDNLLEEEYDAGDFPHPEVSIEIEEDDTYFIRVSAFDDGTNDGKTGEYQLNLGVENAPAAAQAPIEEIRPSVNDDREFTNSDRAVTIDVLANDVANDDQGVNEINDDNFPKTTEKGGTVTVEDSSLIYTPDPDFAGVDTFTYTADNESGGSDQGTVSVTVNRPLEDSTVQVLLDVKPVPGKEEQLNDGLQIGEEFLVDVRFQDLLTENNPSQAVVAAYADLMFDPQVLEVVENNETVDDEDGLVDGIIRNPSYLVSTKGQVRNEEGLVNEVGGGNLVSSPAALPDDNRVFSLHFRAIGGGHTALLASEAGQRRDSGINIIDGRGDQRDRTNFTRINAIEQITNLDGNNDIAPNLNLAMTNQMVTFQEEGVTGVQGVVEAMEVKVDFQDSAGNPLSEVAVGDTFEIVLSAEDLRPEQLGVFSAFADVVYDTVLIDVNEARLEEPFQSPVIDLSNAIQEGEGLVNEFGGSNSRFNPETGTQKFAIFTATAQAAGLLEVSTKAAEGETALNTLFGIDTDLTEATRYGENTLNIVGESVKGADLVITEFDAEIDHVLGGETTVNLTVANEGDAASSGFQVEVLYYTADSIDQLSEEEPQVVKTLAFDELEAERDVNEQSEVSLPVETLLAEALEDDPSVFGQERPDDDGEEGLFESNNIDYLGVRIVNSESSGEEEEAFANNALNDTEGVNIDDIAFFPWDFVNSREDGVLPNQDDEIVSDNTVDFNDATAVFRNIGEVITEEVTEGNRFGLDLDRIDFDLDGAISPVDAVRVANRIGYEINPDIFEGEIA</sequence>
<dbReference type="PANTHER" id="PTHR23221:SF7">
    <property type="entry name" value="PHOSPHATIDYLINOSITOL-GLYCAN-SPECIFIC PHOSPHOLIPASE D"/>
    <property type="match status" value="1"/>
</dbReference>
<dbReference type="InterPro" id="IPR013517">
    <property type="entry name" value="FG-GAP"/>
</dbReference>
<dbReference type="SUPFAM" id="SSF51120">
    <property type="entry name" value="beta-Roll"/>
    <property type="match status" value="2"/>
</dbReference>
<dbReference type="GO" id="GO:0008305">
    <property type="term" value="C:integrin complex"/>
    <property type="evidence" value="ECO:0007669"/>
    <property type="project" value="InterPro"/>
</dbReference>
<evidence type="ECO:0000256" key="5">
    <source>
        <dbReference type="ARBA" id="ARBA00023180"/>
    </source>
</evidence>
<reference evidence="8" key="1">
    <citation type="submission" date="2012-04" db="EMBL/GenBank/DDBJ databases">
        <title>Finished genome of Dactylococcopsis salina PCC 8305.</title>
        <authorList>
            <consortium name="US DOE Joint Genome Institute"/>
            <person name="Gugger M."/>
            <person name="Coursin T."/>
            <person name="Rippka R."/>
            <person name="Tandeau De Marsac N."/>
            <person name="Huntemann M."/>
            <person name="Wei C.-L."/>
            <person name="Han J."/>
            <person name="Detter J.C."/>
            <person name="Han C."/>
            <person name="Tapia R."/>
            <person name="Daligault H."/>
            <person name="Chen A."/>
            <person name="Krypides N."/>
            <person name="Mavromatis K."/>
            <person name="Markowitz V."/>
            <person name="Szeto E."/>
            <person name="Ivanova N."/>
            <person name="Ovchinnikova G."/>
            <person name="Pagani I."/>
            <person name="Pati A."/>
            <person name="Goodwin L."/>
            <person name="Peters L."/>
            <person name="Pitluck S."/>
            <person name="Woyke T."/>
            <person name="Kerfeld C."/>
        </authorList>
    </citation>
    <scope>NUCLEOTIDE SEQUENCE [LARGE SCALE GENOMIC DNA]</scope>
    <source>
        <strain evidence="8">PCC 8305</strain>
    </source>
</reference>
<evidence type="ECO:0000313" key="8">
    <source>
        <dbReference type="EMBL" id="AFZ51399.1"/>
    </source>
</evidence>
<keyword evidence="4" id="KW-0106">Calcium</keyword>
<feature type="region of interest" description="Disordered" evidence="6">
    <location>
        <begin position="1310"/>
        <end position="1334"/>
    </location>
</feature>
<dbReference type="InterPro" id="IPR010221">
    <property type="entry name" value="VCBS_dom"/>
</dbReference>
<dbReference type="SUPFAM" id="SSF69318">
    <property type="entry name" value="Integrin alpha N-terminal domain"/>
    <property type="match status" value="1"/>
</dbReference>
<protein>
    <submittedName>
        <fullName evidence="8">Protease</fullName>
    </submittedName>
</protein>
<dbReference type="Pfam" id="PF03160">
    <property type="entry name" value="Calx-beta"/>
    <property type="match status" value="3"/>
</dbReference>
<dbReference type="Pfam" id="PF00028">
    <property type="entry name" value="Cadherin"/>
    <property type="match status" value="1"/>
</dbReference>
<dbReference type="SMART" id="SM00191">
    <property type="entry name" value="Int_alpha"/>
    <property type="match status" value="3"/>
</dbReference>
<evidence type="ECO:0000256" key="2">
    <source>
        <dbReference type="ARBA" id="ARBA00022737"/>
    </source>
</evidence>
<dbReference type="NCBIfam" id="TIGR01965">
    <property type="entry name" value="VCBS_repeat"/>
    <property type="match status" value="1"/>
</dbReference>
<dbReference type="GO" id="GO:0007156">
    <property type="term" value="P:homophilic cell adhesion via plasma membrane adhesion molecules"/>
    <property type="evidence" value="ECO:0007669"/>
    <property type="project" value="InterPro"/>
</dbReference>
<dbReference type="InterPro" id="IPR011050">
    <property type="entry name" value="Pectin_lyase_fold/virulence"/>
</dbReference>
<dbReference type="STRING" id="13035.Dacsa_2838"/>
<dbReference type="PATRIC" id="fig|13035.3.peg.3236"/>
<dbReference type="SUPFAM" id="SSF89260">
    <property type="entry name" value="Collagen-binding domain"/>
    <property type="match status" value="2"/>
</dbReference>
<accession>K9YWV8</accession>
<dbReference type="SMART" id="SM00736">
    <property type="entry name" value="CADG"/>
    <property type="match status" value="1"/>
</dbReference>
<dbReference type="PRINTS" id="PR01185">
    <property type="entry name" value="INTEGRINA"/>
</dbReference>
<name>K9YWV8_DACS8</name>
<evidence type="ECO:0000313" key="9">
    <source>
        <dbReference type="Proteomes" id="UP000010482"/>
    </source>
</evidence>
<dbReference type="PROSITE" id="PS50268">
    <property type="entry name" value="CADHERIN_2"/>
    <property type="match status" value="1"/>
</dbReference>
<dbReference type="Pfam" id="PF01839">
    <property type="entry name" value="FG-GAP"/>
    <property type="match status" value="3"/>
</dbReference>
<evidence type="ECO:0000256" key="1">
    <source>
        <dbReference type="ARBA" id="ARBA00022729"/>
    </source>
</evidence>
<keyword evidence="5" id="KW-0325">Glycoprotein</keyword>
<dbReference type="Gene3D" id="2.130.10.130">
    <property type="entry name" value="Integrin alpha, N-terminal"/>
    <property type="match status" value="1"/>
</dbReference>
<dbReference type="RefSeq" id="WP_015230379.1">
    <property type="nucleotide sequence ID" value="NC_019780.1"/>
</dbReference>
<dbReference type="GO" id="GO:0008233">
    <property type="term" value="F:peptidase activity"/>
    <property type="evidence" value="ECO:0007669"/>
    <property type="project" value="UniProtKB-KW"/>
</dbReference>
<keyword evidence="1" id="KW-0732">Signal</keyword>
<dbReference type="SUPFAM" id="SSF49313">
    <property type="entry name" value="Cadherin-like"/>
    <property type="match status" value="1"/>
</dbReference>
<dbReference type="InterPro" id="IPR007280">
    <property type="entry name" value="Peptidase_C_arc/bac"/>
</dbReference>
<dbReference type="SUPFAM" id="SSF51126">
    <property type="entry name" value="Pectin lyase-like"/>
    <property type="match status" value="1"/>
</dbReference>
<feature type="compositionally biased region" description="Low complexity" evidence="6">
    <location>
        <begin position="2408"/>
        <end position="2425"/>
    </location>
</feature>
<gene>
    <name evidence="8" type="ORF">Dacsa_2838</name>
</gene>
<dbReference type="InterPro" id="IPR001343">
    <property type="entry name" value="Hemolysn_Ca-bd"/>
</dbReference>
<dbReference type="InterPro" id="IPR038081">
    <property type="entry name" value="CalX-like_sf"/>
</dbReference>
<dbReference type="SMART" id="SM00710">
    <property type="entry name" value="PbH1"/>
    <property type="match status" value="6"/>
</dbReference>
<dbReference type="NCBIfam" id="NF041518">
    <property type="entry name" value="choice_anch_Q"/>
    <property type="match status" value="1"/>
</dbReference>
<dbReference type="KEGG" id="dsl:Dacsa_2838"/>
<keyword evidence="9" id="KW-1185">Reference proteome</keyword>
<dbReference type="InterPro" id="IPR006644">
    <property type="entry name" value="Cadg"/>
</dbReference>
<dbReference type="InterPro" id="IPR013519">
    <property type="entry name" value="Int_alpha_beta-p"/>
</dbReference>